<dbReference type="STRING" id="40998.A0A2P7Z3Z6"/>
<feature type="compositionally biased region" description="Acidic residues" evidence="1">
    <location>
        <begin position="458"/>
        <end position="472"/>
    </location>
</feature>
<dbReference type="EMBL" id="NHZQ01000331">
    <property type="protein sequence ID" value="PSK42924.1"/>
    <property type="molecule type" value="Genomic_DNA"/>
</dbReference>
<organism evidence="2 3">
    <name type="scientific">Elsinoe australis</name>
    <dbReference type="NCBI Taxonomy" id="40998"/>
    <lineage>
        <taxon>Eukaryota</taxon>
        <taxon>Fungi</taxon>
        <taxon>Dikarya</taxon>
        <taxon>Ascomycota</taxon>
        <taxon>Pezizomycotina</taxon>
        <taxon>Dothideomycetes</taxon>
        <taxon>Dothideomycetidae</taxon>
        <taxon>Myriangiales</taxon>
        <taxon>Elsinoaceae</taxon>
        <taxon>Elsinoe</taxon>
    </lineage>
</organism>
<evidence type="ECO:0008006" key="4">
    <source>
        <dbReference type="Google" id="ProtNLM"/>
    </source>
</evidence>
<feature type="region of interest" description="Disordered" evidence="1">
    <location>
        <begin position="1"/>
        <end position="25"/>
    </location>
</feature>
<proteinExistence type="predicted"/>
<gene>
    <name evidence="2" type="ORF">B9Z65_6878</name>
</gene>
<protein>
    <recommendedName>
        <fullName evidence="4">C2H2-type domain-containing protein</fullName>
    </recommendedName>
</protein>
<dbReference type="OrthoDB" id="3937853at2759"/>
<name>A0A2P7Z3Z6_9PEZI</name>
<feature type="region of interest" description="Disordered" evidence="1">
    <location>
        <begin position="521"/>
        <end position="543"/>
    </location>
</feature>
<feature type="region of interest" description="Disordered" evidence="1">
    <location>
        <begin position="439"/>
        <end position="496"/>
    </location>
</feature>
<evidence type="ECO:0000313" key="2">
    <source>
        <dbReference type="EMBL" id="PSK42924.1"/>
    </source>
</evidence>
<feature type="compositionally biased region" description="Basic residues" evidence="1">
    <location>
        <begin position="439"/>
        <end position="452"/>
    </location>
</feature>
<accession>A0A2P7Z3Z6</accession>
<evidence type="ECO:0000256" key="1">
    <source>
        <dbReference type="SAM" id="MobiDB-lite"/>
    </source>
</evidence>
<sequence>MDDPDYDSDDLEFSPPPPNPDASAGARAIQAIRNQASQLRIDSKKAVKQLQSVNGAPMTRVQRAHWTNVWNVFRVEVLKKSADTMPVAEEIERFIMSIPSFISSSYDRDELSWSGISTALKYVVHAIRCKHDAFRFTYNDQQRLKDSIKSGTTDWSIVVQKCLGLALQSALACRVGDASISRGYDDNECITFKDILLKAKIDPQVSDDFPLLDRVSFEAKVKLRYTKGFKRDGSHNLTVLLVSLDDVEYNVVDPLKLLLAHALRHDSVQGATTVDNAVQRALARSGNLIEWKYPDRPVLCALTHKRLDYARGAKAQQLQSTLKEAGAVSGISHQLQCHDIRRGAALEHAQLGGGLNYEASRQALGHSYHSLQNGVTEKYVGYYNTKAALAERIRLEPPDSLGLQTVAEPATTSQKRRKVLTTDIDAYLTLPENAEMHKLKRPRHAATRAINKKRNESSADELPTEADADLEDVETRKRKVPLQQRTPSQMNVGSRHTPIYLSDDDDAETNENAPQLVISSTKQFRSSKNATDKTTVKTETNMDDSPEIDHRLLLLSGISGQSSSEDSMNAPERLASTQAVETVLDEMGMDDNDDSFAARNDSERALPLNTAAGAEIRILQGPASKFVAWLSQINTRVVNDTNPAQHADLDHLRGGSRDEPSFFVHHCRYESEGCTFATTVGPSVARHEGRCTAESRQSEAAKTFSEECDEPDCSYVARGDSRKNVSRKMKRHRESVHPDADSLLTCPIGGRPQCADKFVGSVALQRHKSRYHNDITSQRCPVAGCKIETLWTTPVHLYDHLRSVHKLAGTDASDVMAIAKAKKASE</sequence>
<dbReference type="Proteomes" id="UP000243723">
    <property type="component" value="Unassembled WGS sequence"/>
</dbReference>
<dbReference type="AlphaFoldDB" id="A0A2P7Z3Z6"/>
<keyword evidence="3" id="KW-1185">Reference proteome</keyword>
<evidence type="ECO:0000313" key="3">
    <source>
        <dbReference type="Proteomes" id="UP000243723"/>
    </source>
</evidence>
<feature type="compositionally biased region" description="Acidic residues" evidence="1">
    <location>
        <begin position="1"/>
        <end position="12"/>
    </location>
</feature>
<reference evidence="2 3" key="1">
    <citation type="submission" date="2017-05" db="EMBL/GenBank/DDBJ databases">
        <title>Draft genome sequence of Elsinoe australis.</title>
        <authorList>
            <person name="Cheng Q."/>
        </authorList>
    </citation>
    <scope>NUCLEOTIDE SEQUENCE [LARGE SCALE GENOMIC DNA]</scope>
    <source>
        <strain evidence="2 3">NL1</strain>
    </source>
</reference>
<comment type="caution">
    <text evidence="2">The sequence shown here is derived from an EMBL/GenBank/DDBJ whole genome shotgun (WGS) entry which is preliminary data.</text>
</comment>
<feature type="compositionally biased region" description="Polar residues" evidence="1">
    <location>
        <begin position="483"/>
        <end position="494"/>
    </location>
</feature>